<comment type="caution">
    <text evidence="2">The sequence shown here is derived from an EMBL/GenBank/DDBJ whole genome shotgun (WGS) entry which is preliminary data.</text>
</comment>
<organism evidence="2 3">
    <name type="scientific">Folsomia candida</name>
    <name type="common">Springtail</name>
    <dbReference type="NCBI Taxonomy" id="158441"/>
    <lineage>
        <taxon>Eukaryota</taxon>
        <taxon>Metazoa</taxon>
        <taxon>Ecdysozoa</taxon>
        <taxon>Arthropoda</taxon>
        <taxon>Hexapoda</taxon>
        <taxon>Collembola</taxon>
        <taxon>Entomobryomorpha</taxon>
        <taxon>Isotomoidea</taxon>
        <taxon>Isotomidae</taxon>
        <taxon>Proisotominae</taxon>
        <taxon>Folsomia</taxon>
    </lineage>
</organism>
<dbReference type="SUPFAM" id="SSF53254">
    <property type="entry name" value="Phosphoglycerate mutase-like"/>
    <property type="match status" value="1"/>
</dbReference>
<evidence type="ECO:0000313" key="3">
    <source>
        <dbReference type="Proteomes" id="UP000198287"/>
    </source>
</evidence>
<dbReference type="GO" id="GO:0043456">
    <property type="term" value="P:regulation of pentose-phosphate shunt"/>
    <property type="evidence" value="ECO:0007669"/>
    <property type="project" value="TreeGrafter"/>
</dbReference>
<dbReference type="CDD" id="cd07067">
    <property type="entry name" value="HP_PGM_like"/>
    <property type="match status" value="1"/>
</dbReference>
<dbReference type="Pfam" id="PF00300">
    <property type="entry name" value="His_Phos_1"/>
    <property type="match status" value="1"/>
</dbReference>
<dbReference type="InterPro" id="IPR029033">
    <property type="entry name" value="His_PPase_superfam"/>
</dbReference>
<dbReference type="PANTHER" id="PTHR46517:SF1">
    <property type="entry name" value="FRUCTOSE-2,6-BISPHOSPHATASE TIGAR"/>
    <property type="match status" value="1"/>
</dbReference>
<dbReference type="GO" id="GO:0004331">
    <property type="term" value="F:fructose-2,6-bisphosphate 2-phosphatase activity"/>
    <property type="evidence" value="ECO:0007669"/>
    <property type="project" value="TreeGrafter"/>
</dbReference>
<name>A0A226F7T4_FOLCA</name>
<evidence type="ECO:0000256" key="1">
    <source>
        <dbReference type="ARBA" id="ARBA00022801"/>
    </source>
</evidence>
<dbReference type="InterPro" id="IPR051695">
    <property type="entry name" value="Phosphoglycerate_Mutase"/>
</dbReference>
<proteinExistence type="predicted"/>
<dbReference type="PANTHER" id="PTHR46517">
    <property type="entry name" value="FRUCTOSE-2,6-BISPHOSPHATASE TIGAR"/>
    <property type="match status" value="1"/>
</dbReference>
<sequence length="236" mass="26586">MIGEPNVAHIIGSTQKINFVLYFYLSKENITRVYSSDYLRALRTAEAIVKGSKNLTKLQIKTDVRLRERAVGVFQGKKYQDAITALLKSGGDLMGFTPQGAEKMKDVGCRMSNFFKELCTELDNGDEEQEVVVVVSHSFALIKLIDTLIKSKSYRVVHWDHSKGYKLIRNGSFIKLSLGLLKDNCEDLSTLPGQRRIEFLNLHETEHLQGLVENDTLVKFTQCTDEGKAFSGCIQS</sequence>
<gene>
    <name evidence="2" type="ORF">Fcan01_03693</name>
</gene>
<dbReference type="Gene3D" id="3.40.50.1240">
    <property type="entry name" value="Phosphoglycerate mutase-like"/>
    <property type="match status" value="1"/>
</dbReference>
<reference evidence="2 3" key="1">
    <citation type="submission" date="2015-12" db="EMBL/GenBank/DDBJ databases">
        <title>The genome of Folsomia candida.</title>
        <authorList>
            <person name="Faddeeva A."/>
            <person name="Derks M.F."/>
            <person name="Anvar Y."/>
            <person name="Smit S."/>
            <person name="Van Straalen N."/>
            <person name="Roelofs D."/>
        </authorList>
    </citation>
    <scope>NUCLEOTIDE SEQUENCE [LARGE SCALE GENOMIC DNA]</scope>
    <source>
        <strain evidence="2 3">VU population</strain>
        <tissue evidence="2">Whole body</tissue>
    </source>
</reference>
<dbReference type="Proteomes" id="UP000198287">
    <property type="component" value="Unassembled WGS sequence"/>
</dbReference>
<keyword evidence="1" id="KW-0378">Hydrolase</keyword>
<dbReference type="GO" id="GO:0005829">
    <property type="term" value="C:cytosol"/>
    <property type="evidence" value="ECO:0007669"/>
    <property type="project" value="TreeGrafter"/>
</dbReference>
<keyword evidence="3" id="KW-1185">Reference proteome</keyword>
<evidence type="ECO:0000313" key="2">
    <source>
        <dbReference type="EMBL" id="OXA64926.1"/>
    </source>
</evidence>
<dbReference type="InterPro" id="IPR013078">
    <property type="entry name" value="His_Pase_superF_clade-1"/>
</dbReference>
<dbReference type="STRING" id="158441.A0A226F7T4"/>
<dbReference type="GO" id="GO:0045820">
    <property type="term" value="P:negative regulation of glycolytic process"/>
    <property type="evidence" value="ECO:0007669"/>
    <property type="project" value="TreeGrafter"/>
</dbReference>
<dbReference type="OMA" id="TQCTDEG"/>
<dbReference type="AlphaFoldDB" id="A0A226F7T4"/>
<protein>
    <submittedName>
        <fullName evidence="2">Fructose-2,6-bisphosphatase TIGAR</fullName>
    </submittedName>
</protein>
<accession>A0A226F7T4</accession>
<dbReference type="OrthoDB" id="354304at2759"/>
<dbReference type="EMBL" id="LNIX01000001">
    <property type="protein sequence ID" value="OXA64926.1"/>
    <property type="molecule type" value="Genomic_DNA"/>
</dbReference>